<feature type="compositionally biased region" description="Basic and acidic residues" evidence="10">
    <location>
        <begin position="632"/>
        <end position="641"/>
    </location>
</feature>
<sequence length="730" mass="81990">MAINATAFASPLASVGIGAVNVNVPPQVEQVIELVSNASKWTIFLTFLAAAVVYDQMSYILQKGTIEGPPMKMPFIGPFLQSMNPKFEEYYGKWLSGPLSCVSVFHKFVVIASTRDMARKVFNSPGFVKPCVVDIAHKLLGKDNWVFLDGKAHVEYRKGLNGLFTRRALEIYLPGQEEVYNRYIEKFVQITKENGGEPIPWMQTFREVITAVSCRTFVGHYLADEAVKKIADDYYLITEALELVNFPIIIPYTKTWRGKKAADLVLAEFSKCAAKSKVRMAAGGAPNCIMDAWVLDMIKSQKWRDAVEAGNTERVEKPTHVLRDFTDYEIAQTLFTFLFASQDATSSAATWLFQIMAQRPEILDRIREENLTVRKGNPDAPVSLDELESMAYTRAVVRELLRYRPPVLMVPYLVKKAFPITETYTVPKGAMVIPTTYMALRDPEVYENPDVFDPERYYTGDAEEKGAKNYLVFGTGPHYCLGQHYAQMNLVLFIGKASLKLDWKHHPTPLSEEIKVFATIFPKKMVPQRRFLANLLAQTTPIKPRAFTTTTTTTTTTTRITTLRHQYQLPTTRSQTFRPLAAAAAVISTPVSVTTVTKKAYSSESPTEEGTPSKIWSFEDIQKLISSSSPSGEKKDSREPSELQETGRIPGAINVPVKSAPDSFFISDEEFEDQYGFPRPSKDTELVFYCKAGVRSRAAAGLAKHAGWQKVGEYPGSWLDWFEKGGKIER</sequence>
<proteinExistence type="inferred from homology"/>
<feature type="region of interest" description="Disordered" evidence="10">
    <location>
        <begin position="626"/>
        <end position="655"/>
    </location>
</feature>
<keyword evidence="5 9" id="KW-0408">Iron</keyword>
<dbReference type="SUPFAM" id="SSF52821">
    <property type="entry name" value="Rhodanese/Cell cycle control phosphatase"/>
    <property type="match status" value="1"/>
</dbReference>
<evidence type="ECO:0000256" key="4">
    <source>
        <dbReference type="ARBA" id="ARBA00023002"/>
    </source>
</evidence>
<dbReference type="CDD" id="cd01519">
    <property type="entry name" value="RHOD_HSP67B2"/>
    <property type="match status" value="1"/>
</dbReference>
<keyword evidence="9" id="KW-0349">Heme</keyword>
<comment type="catalytic activity">
    <reaction evidence="8">
        <text>5-dehydroepisterol + NADPH + O2 + H(+) = ergosta-5,7,22,24(28)-tetraen-3beta-ol + NADP(+) + 2 H2O</text>
        <dbReference type="Rhea" id="RHEA:33467"/>
        <dbReference type="ChEBI" id="CHEBI:15377"/>
        <dbReference type="ChEBI" id="CHEBI:15378"/>
        <dbReference type="ChEBI" id="CHEBI:15379"/>
        <dbReference type="ChEBI" id="CHEBI:18249"/>
        <dbReference type="ChEBI" id="CHEBI:52972"/>
        <dbReference type="ChEBI" id="CHEBI:57783"/>
        <dbReference type="ChEBI" id="CHEBI:58349"/>
        <dbReference type="EC" id="1.14.19.41"/>
    </reaction>
    <physiologicalReaction direction="left-to-right" evidence="8">
        <dbReference type="Rhea" id="RHEA:33468"/>
    </physiologicalReaction>
</comment>
<accession>A0AAN7BX66</accession>
<dbReference type="PRINTS" id="PR00465">
    <property type="entry name" value="EP450IV"/>
</dbReference>
<comment type="similarity">
    <text evidence="2">Belongs to the cytochrome P450 family.</text>
</comment>
<dbReference type="PANTHER" id="PTHR24286:SF228">
    <property type="entry name" value="C-22 STEROL DESATURASE ERG5"/>
    <property type="match status" value="1"/>
</dbReference>
<dbReference type="InterPro" id="IPR036396">
    <property type="entry name" value="Cyt_P450_sf"/>
</dbReference>
<dbReference type="AlphaFoldDB" id="A0AAN7BX66"/>
<dbReference type="PROSITE" id="PS00086">
    <property type="entry name" value="CYTOCHROME_P450"/>
    <property type="match status" value="1"/>
</dbReference>
<feature type="binding site" description="axial binding residue" evidence="9">
    <location>
        <position position="480"/>
    </location>
    <ligand>
        <name>heme</name>
        <dbReference type="ChEBI" id="CHEBI:30413"/>
    </ligand>
    <ligandPart>
        <name>Fe</name>
        <dbReference type="ChEBI" id="CHEBI:18248"/>
    </ligandPart>
</feature>
<evidence type="ECO:0000256" key="3">
    <source>
        <dbReference type="ARBA" id="ARBA00022723"/>
    </source>
</evidence>
<evidence type="ECO:0000256" key="5">
    <source>
        <dbReference type="ARBA" id="ARBA00023004"/>
    </source>
</evidence>
<evidence type="ECO:0000313" key="12">
    <source>
        <dbReference type="EMBL" id="KAK4231294.1"/>
    </source>
</evidence>
<dbReference type="InterPro" id="IPR017972">
    <property type="entry name" value="Cyt_P450_CS"/>
</dbReference>
<dbReference type="Pfam" id="PF00581">
    <property type="entry name" value="Rhodanese"/>
    <property type="match status" value="1"/>
</dbReference>
<reference evidence="12" key="2">
    <citation type="submission" date="2023-05" db="EMBL/GenBank/DDBJ databases">
        <authorList>
            <consortium name="Lawrence Berkeley National Laboratory"/>
            <person name="Steindorff A."/>
            <person name="Hensen N."/>
            <person name="Bonometti L."/>
            <person name="Westerberg I."/>
            <person name="Brannstrom I.O."/>
            <person name="Guillou S."/>
            <person name="Cros-Aarteil S."/>
            <person name="Calhoun S."/>
            <person name="Haridas S."/>
            <person name="Kuo A."/>
            <person name="Mondo S."/>
            <person name="Pangilinan J."/>
            <person name="Riley R."/>
            <person name="Labutti K."/>
            <person name="Andreopoulos B."/>
            <person name="Lipzen A."/>
            <person name="Chen C."/>
            <person name="Yanf M."/>
            <person name="Daum C."/>
            <person name="Ng V."/>
            <person name="Clum A."/>
            <person name="Ohm R."/>
            <person name="Martin F."/>
            <person name="Silar P."/>
            <person name="Natvig D."/>
            <person name="Lalanne C."/>
            <person name="Gautier V."/>
            <person name="Ament-Velasquez S.L."/>
            <person name="Kruys A."/>
            <person name="Hutchinson M.I."/>
            <person name="Powell A.J."/>
            <person name="Barry K."/>
            <person name="Miller A.N."/>
            <person name="Grigoriev I.V."/>
            <person name="Debuchy R."/>
            <person name="Gladieux P."/>
            <person name="Thoren M.H."/>
            <person name="Johannesson H."/>
        </authorList>
    </citation>
    <scope>NUCLEOTIDE SEQUENCE</scope>
    <source>
        <strain evidence="12">CBS 990.96</strain>
    </source>
</reference>
<dbReference type="InterPro" id="IPR001128">
    <property type="entry name" value="Cyt_P450"/>
</dbReference>
<name>A0AAN7BX66_9PEZI</name>
<evidence type="ECO:0000256" key="1">
    <source>
        <dbReference type="ARBA" id="ARBA00001971"/>
    </source>
</evidence>
<dbReference type="InterPro" id="IPR002403">
    <property type="entry name" value="Cyt_P450_E_grp-IV"/>
</dbReference>
<dbReference type="CDD" id="cd11082">
    <property type="entry name" value="CYP61_CYP710"/>
    <property type="match status" value="1"/>
</dbReference>
<dbReference type="InterPro" id="IPR001763">
    <property type="entry name" value="Rhodanese-like_dom"/>
</dbReference>
<evidence type="ECO:0000256" key="2">
    <source>
        <dbReference type="ARBA" id="ARBA00010617"/>
    </source>
</evidence>
<protein>
    <recommendedName>
        <fullName evidence="7">sterol 22-desaturase</fullName>
        <ecNumber evidence="7">1.14.19.41</ecNumber>
    </recommendedName>
</protein>
<dbReference type="PANTHER" id="PTHR24286">
    <property type="entry name" value="CYTOCHROME P450 26"/>
    <property type="match status" value="1"/>
</dbReference>
<dbReference type="PRINTS" id="PR00385">
    <property type="entry name" value="P450"/>
</dbReference>
<keyword evidence="6" id="KW-0503">Monooxygenase</keyword>
<keyword evidence="13" id="KW-1185">Reference proteome</keyword>
<evidence type="ECO:0000256" key="7">
    <source>
        <dbReference type="ARBA" id="ARBA00039038"/>
    </source>
</evidence>
<organism evidence="12 13">
    <name type="scientific">Podospora fimiseda</name>
    <dbReference type="NCBI Taxonomy" id="252190"/>
    <lineage>
        <taxon>Eukaryota</taxon>
        <taxon>Fungi</taxon>
        <taxon>Dikarya</taxon>
        <taxon>Ascomycota</taxon>
        <taxon>Pezizomycotina</taxon>
        <taxon>Sordariomycetes</taxon>
        <taxon>Sordariomycetidae</taxon>
        <taxon>Sordariales</taxon>
        <taxon>Podosporaceae</taxon>
        <taxon>Podospora</taxon>
    </lineage>
</organism>
<dbReference type="FunFam" id="1.10.630.10:FF:000021">
    <property type="entry name" value="Cytochrome P450 61"/>
    <property type="match status" value="1"/>
</dbReference>
<dbReference type="InterPro" id="IPR036873">
    <property type="entry name" value="Rhodanese-like_dom_sf"/>
</dbReference>
<dbReference type="GO" id="GO:0016125">
    <property type="term" value="P:sterol metabolic process"/>
    <property type="evidence" value="ECO:0007669"/>
    <property type="project" value="TreeGrafter"/>
</dbReference>
<dbReference type="Gene3D" id="1.10.630.10">
    <property type="entry name" value="Cytochrome P450"/>
    <property type="match status" value="1"/>
</dbReference>
<evidence type="ECO:0000256" key="9">
    <source>
        <dbReference type="PIRSR" id="PIRSR602403-1"/>
    </source>
</evidence>
<comment type="cofactor">
    <cofactor evidence="1 9">
        <name>heme</name>
        <dbReference type="ChEBI" id="CHEBI:30413"/>
    </cofactor>
</comment>
<dbReference type="Pfam" id="PF00067">
    <property type="entry name" value="p450"/>
    <property type="match status" value="1"/>
</dbReference>
<evidence type="ECO:0000259" key="11">
    <source>
        <dbReference type="PROSITE" id="PS50206"/>
    </source>
</evidence>
<dbReference type="Proteomes" id="UP001301958">
    <property type="component" value="Unassembled WGS sequence"/>
</dbReference>
<keyword evidence="3 9" id="KW-0479">Metal-binding</keyword>
<dbReference type="PROSITE" id="PS50206">
    <property type="entry name" value="RHODANESE_3"/>
    <property type="match status" value="1"/>
</dbReference>
<gene>
    <name evidence="12" type="ORF">QBC38DRAFT_355067</name>
</gene>
<dbReference type="Gene3D" id="3.40.250.10">
    <property type="entry name" value="Rhodanese-like domain"/>
    <property type="match status" value="1"/>
</dbReference>
<dbReference type="GO" id="GO:0005506">
    <property type="term" value="F:iron ion binding"/>
    <property type="evidence" value="ECO:0007669"/>
    <property type="project" value="InterPro"/>
</dbReference>
<evidence type="ECO:0000256" key="6">
    <source>
        <dbReference type="ARBA" id="ARBA00023033"/>
    </source>
</evidence>
<evidence type="ECO:0000256" key="10">
    <source>
        <dbReference type="SAM" id="MobiDB-lite"/>
    </source>
</evidence>
<reference evidence="12" key="1">
    <citation type="journal article" date="2023" name="Mol. Phylogenet. Evol.">
        <title>Genome-scale phylogeny and comparative genomics of the fungal order Sordariales.</title>
        <authorList>
            <person name="Hensen N."/>
            <person name="Bonometti L."/>
            <person name="Westerberg I."/>
            <person name="Brannstrom I.O."/>
            <person name="Guillou S."/>
            <person name="Cros-Aarteil S."/>
            <person name="Calhoun S."/>
            <person name="Haridas S."/>
            <person name="Kuo A."/>
            <person name="Mondo S."/>
            <person name="Pangilinan J."/>
            <person name="Riley R."/>
            <person name="LaButti K."/>
            <person name="Andreopoulos B."/>
            <person name="Lipzen A."/>
            <person name="Chen C."/>
            <person name="Yan M."/>
            <person name="Daum C."/>
            <person name="Ng V."/>
            <person name="Clum A."/>
            <person name="Steindorff A."/>
            <person name="Ohm R.A."/>
            <person name="Martin F."/>
            <person name="Silar P."/>
            <person name="Natvig D.O."/>
            <person name="Lalanne C."/>
            <person name="Gautier V."/>
            <person name="Ament-Velasquez S.L."/>
            <person name="Kruys A."/>
            <person name="Hutchinson M.I."/>
            <person name="Powell A.J."/>
            <person name="Barry K."/>
            <person name="Miller A.N."/>
            <person name="Grigoriev I.V."/>
            <person name="Debuchy R."/>
            <person name="Gladieux P."/>
            <person name="Hiltunen Thoren M."/>
            <person name="Johannesson H."/>
        </authorList>
    </citation>
    <scope>NUCLEOTIDE SEQUENCE</scope>
    <source>
        <strain evidence="12">CBS 990.96</strain>
    </source>
</reference>
<dbReference type="GO" id="GO:0020037">
    <property type="term" value="F:heme binding"/>
    <property type="evidence" value="ECO:0007669"/>
    <property type="project" value="InterPro"/>
</dbReference>
<evidence type="ECO:0000313" key="13">
    <source>
        <dbReference type="Proteomes" id="UP001301958"/>
    </source>
</evidence>
<keyword evidence="4" id="KW-0560">Oxidoreductase</keyword>
<dbReference type="EC" id="1.14.19.41" evidence="7"/>
<evidence type="ECO:0000256" key="8">
    <source>
        <dbReference type="ARBA" id="ARBA00051023"/>
    </source>
</evidence>
<dbReference type="GO" id="GO:0004497">
    <property type="term" value="F:monooxygenase activity"/>
    <property type="evidence" value="ECO:0007669"/>
    <property type="project" value="UniProtKB-KW"/>
</dbReference>
<feature type="domain" description="Rhodanese" evidence="11">
    <location>
        <begin position="636"/>
        <end position="730"/>
    </location>
</feature>
<comment type="caution">
    <text evidence="12">The sequence shown here is derived from an EMBL/GenBank/DDBJ whole genome shotgun (WGS) entry which is preliminary data.</text>
</comment>
<dbReference type="SUPFAM" id="SSF48264">
    <property type="entry name" value="Cytochrome P450"/>
    <property type="match status" value="1"/>
</dbReference>
<dbReference type="SMART" id="SM00450">
    <property type="entry name" value="RHOD"/>
    <property type="match status" value="1"/>
</dbReference>
<dbReference type="EMBL" id="MU865293">
    <property type="protein sequence ID" value="KAK4231294.1"/>
    <property type="molecule type" value="Genomic_DNA"/>
</dbReference>
<dbReference type="GO" id="GO:0000249">
    <property type="term" value="F:C-22 sterol desaturase (NADPH) activity"/>
    <property type="evidence" value="ECO:0007669"/>
    <property type="project" value="UniProtKB-EC"/>
</dbReference>